<keyword evidence="4" id="KW-1185">Reference proteome</keyword>
<gene>
    <name evidence="3" type="ORF">QSV35_11890</name>
</gene>
<comment type="caution">
    <text evidence="3">The sequence shown here is derived from an EMBL/GenBank/DDBJ whole genome shotgun (WGS) entry which is preliminary data.</text>
</comment>
<sequence>MSDGAFGAAQSAELRELRRRAYGPGADIFDDPVALARLEELEQATTRTAVVVAVADAGSSPPESEAVPAIGLIAETPSELEDPVPATDLAAVETHAPSEALPAEAGGADRGSATETPQDQQTAEGAPASPRRAALRRVVSRATGTRRRRVVFGVAALAAAALAGGAVGWATAQPKVDRVLAPTSERRAIDTENEQYLTDVYGIRGKLRGHERIGGLRVWTAESEAGSPCLVVTSNGVPDYVLGVGCAPAPLLASVDIQIFPGMVDTGLGLRDQSVIRFVRAGDDVRVTIGAVPPVLSVQ</sequence>
<evidence type="ECO:0000256" key="1">
    <source>
        <dbReference type="SAM" id="MobiDB-lite"/>
    </source>
</evidence>
<proteinExistence type="predicted"/>
<evidence type="ECO:0000313" key="4">
    <source>
        <dbReference type="Proteomes" id="UP001235064"/>
    </source>
</evidence>
<name>A0ABT7MZZ8_9MICO</name>
<feature type="compositionally biased region" description="Polar residues" evidence="1">
    <location>
        <begin position="113"/>
        <end position="123"/>
    </location>
</feature>
<keyword evidence="2" id="KW-0472">Membrane</keyword>
<protein>
    <submittedName>
        <fullName evidence="3">Uncharacterized protein</fullName>
    </submittedName>
</protein>
<accession>A0ABT7MZZ8</accession>
<evidence type="ECO:0000256" key="2">
    <source>
        <dbReference type="SAM" id="Phobius"/>
    </source>
</evidence>
<evidence type="ECO:0000313" key="3">
    <source>
        <dbReference type="EMBL" id="MDL9980034.1"/>
    </source>
</evidence>
<feature type="transmembrane region" description="Helical" evidence="2">
    <location>
        <begin position="150"/>
        <end position="170"/>
    </location>
</feature>
<organism evidence="3 4">
    <name type="scientific">Microbacterium candidum</name>
    <dbReference type="NCBI Taxonomy" id="3041922"/>
    <lineage>
        <taxon>Bacteria</taxon>
        <taxon>Bacillati</taxon>
        <taxon>Actinomycetota</taxon>
        <taxon>Actinomycetes</taxon>
        <taxon>Micrococcales</taxon>
        <taxon>Microbacteriaceae</taxon>
        <taxon>Microbacterium</taxon>
    </lineage>
</organism>
<reference evidence="3 4" key="1">
    <citation type="submission" date="2023-06" db="EMBL/GenBank/DDBJ databases">
        <title>Microbacterium sp. nov., isolated from a waste landfill.</title>
        <authorList>
            <person name="Wen W."/>
        </authorList>
    </citation>
    <scope>NUCLEOTIDE SEQUENCE [LARGE SCALE GENOMIC DNA]</scope>
    <source>
        <strain evidence="3 4">ASV49</strain>
    </source>
</reference>
<keyword evidence="2" id="KW-1133">Transmembrane helix</keyword>
<dbReference type="RefSeq" id="WP_286288965.1">
    <property type="nucleotide sequence ID" value="NZ_JASXSZ010000003.1"/>
</dbReference>
<dbReference type="EMBL" id="JASXSZ010000003">
    <property type="protein sequence ID" value="MDL9980034.1"/>
    <property type="molecule type" value="Genomic_DNA"/>
</dbReference>
<feature type="region of interest" description="Disordered" evidence="1">
    <location>
        <begin position="97"/>
        <end position="139"/>
    </location>
</feature>
<keyword evidence="2" id="KW-0812">Transmembrane</keyword>
<dbReference type="Proteomes" id="UP001235064">
    <property type="component" value="Unassembled WGS sequence"/>
</dbReference>